<organism evidence="10 11">
    <name type="scientific">Medicago truncatula</name>
    <name type="common">Barrel medic</name>
    <name type="synonym">Medicago tribuloides</name>
    <dbReference type="NCBI Taxonomy" id="3880"/>
    <lineage>
        <taxon>Eukaryota</taxon>
        <taxon>Viridiplantae</taxon>
        <taxon>Streptophyta</taxon>
        <taxon>Embryophyta</taxon>
        <taxon>Tracheophyta</taxon>
        <taxon>Spermatophyta</taxon>
        <taxon>Magnoliopsida</taxon>
        <taxon>eudicotyledons</taxon>
        <taxon>Gunneridae</taxon>
        <taxon>Pentapetalae</taxon>
        <taxon>rosids</taxon>
        <taxon>fabids</taxon>
        <taxon>Fabales</taxon>
        <taxon>Fabaceae</taxon>
        <taxon>Papilionoideae</taxon>
        <taxon>50 kb inversion clade</taxon>
        <taxon>NPAAA clade</taxon>
        <taxon>Hologalegina</taxon>
        <taxon>IRL clade</taxon>
        <taxon>Trifolieae</taxon>
        <taxon>Medicago</taxon>
    </lineage>
</organism>
<evidence type="ECO:0000256" key="7">
    <source>
        <dbReference type="ARBA" id="ARBA00022821"/>
    </source>
</evidence>
<proteinExistence type="inferred from homology"/>
<reference evidence="11" key="1">
    <citation type="journal article" date="2018" name="Nat. Plants">
        <title>Whole-genome landscape of Medicago truncatula symbiotic genes.</title>
        <authorList>
            <person name="Pecrix Y."/>
            <person name="Staton S.E."/>
            <person name="Sallet E."/>
            <person name="Lelandais-Briere C."/>
            <person name="Moreau S."/>
            <person name="Carrere S."/>
            <person name="Blein T."/>
            <person name="Jardinaud M.F."/>
            <person name="Latrasse D."/>
            <person name="Zouine M."/>
            <person name="Zahm M."/>
            <person name="Kreplak J."/>
            <person name="Mayjonade B."/>
            <person name="Satge C."/>
            <person name="Perez M."/>
            <person name="Cauet S."/>
            <person name="Marande W."/>
            <person name="Chantry-Darmon C."/>
            <person name="Lopez-Roques C."/>
            <person name="Bouchez O."/>
            <person name="Berard A."/>
            <person name="Debelle F."/>
            <person name="Munos S."/>
            <person name="Bendahmane A."/>
            <person name="Berges H."/>
            <person name="Niebel A."/>
            <person name="Buitink J."/>
            <person name="Frugier F."/>
            <person name="Benhamed M."/>
            <person name="Crespi M."/>
            <person name="Gouzy J."/>
            <person name="Gamas P."/>
        </authorList>
    </citation>
    <scope>NUCLEOTIDE SEQUENCE [LARGE SCALE GENOMIC DNA]</scope>
    <source>
        <strain evidence="11">cv. Jemalong A17</strain>
    </source>
</reference>
<sequence length="133" mass="14884">MINLSIIFCSFFFFIFCPSIVQLTQVEGVCTNIVANCADEHVHCPSQCEAFGRGVKPIGSSCDFYNLCTCTYAHQVTGQFGVNQCEIGMGLCTDDCRNDCCYARCEIKYPKSGVGYCVQDYGLDYCSCTYRRR</sequence>
<evidence type="ECO:0000256" key="3">
    <source>
        <dbReference type="ARBA" id="ARBA00022525"/>
    </source>
</evidence>
<feature type="signal peptide" evidence="9">
    <location>
        <begin position="1"/>
        <end position="23"/>
    </location>
</feature>
<evidence type="ECO:0000256" key="2">
    <source>
        <dbReference type="ARBA" id="ARBA00006722"/>
    </source>
</evidence>
<evidence type="ECO:0000256" key="9">
    <source>
        <dbReference type="RuleBase" id="RU367109"/>
    </source>
</evidence>
<comment type="similarity">
    <text evidence="2 9">Belongs to the DEFL family.</text>
</comment>
<keyword evidence="7 9" id="KW-0611">Plant defense</keyword>
<dbReference type="GO" id="GO:0050832">
    <property type="term" value="P:defense response to fungus"/>
    <property type="evidence" value="ECO:0007669"/>
    <property type="project" value="UniProtKB-UniRule"/>
</dbReference>
<dbReference type="Proteomes" id="UP000265566">
    <property type="component" value="Chromosome 2"/>
</dbReference>
<dbReference type="PANTHER" id="PTHR36788:SF2">
    <property type="entry name" value="DEFENSIN-LIKE PROTEIN 183"/>
    <property type="match status" value="1"/>
</dbReference>
<keyword evidence="6 9" id="KW-0732">Signal</keyword>
<evidence type="ECO:0000256" key="4">
    <source>
        <dbReference type="ARBA" id="ARBA00022529"/>
    </source>
</evidence>
<keyword evidence="5 9" id="KW-0295">Fungicide</keyword>
<evidence type="ECO:0000256" key="1">
    <source>
        <dbReference type="ARBA" id="ARBA00004613"/>
    </source>
</evidence>
<feature type="chain" id="PRO_5027134284" description="Defensin-like protein" evidence="9">
    <location>
        <begin position="24"/>
        <end position="133"/>
    </location>
</feature>
<dbReference type="InterPro" id="IPR039641">
    <property type="entry name" value="LCR"/>
</dbReference>
<evidence type="ECO:0000313" key="11">
    <source>
        <dbReference type="Proteomes" id="UP000265566"/>
    </source>
</evidence>
<evidence type="ECO:0000256" key="5">
    <source>
        <dbReference type="ARBA" id="ARBA00022577"/>
    </source>
</evidence>
<comment type="caution">
    <text evidence="10">The sequence shown here is derived from an EMBL/GenBank/DDBJ whole genome shotgun (WGS) entry which is preliminary data.</text>
</comment>
<dbReference type="EMBL" id="PSQE01000002">
    <property type="protein sequence ID" value="RHN73427.1"/>
    <property type="molecule type" value="Genomic_DNA"/>
</dbReference>
<comment type="subcellular location">
    <subcellularLocation>
        <location evidence="1 9">Secreted</location>
    </subcellularLocation>
</comment>
<evidence type="ECO:0000313" key="10">
    <source>
        <dbReference type="EMBL" id="RHN73427.1"/>
    </source>
</evidence>
<evidence type="ECO:0000256" key="8">
    <source>
        <dbReference type="ARBA" id="ARBA00023157"/>
    </source>
</evidence>
<dbReference type="Gramene" id="rna9239">
    <property type="protein sequence ID" value="RHN73427.1"/>
    <property type="gene ID" value="gene9239"/>
</dbReference>
<evidence type="ECO:0000256" key="6">
    <source>
        <dbReference type="ARBA" id="ARBA00022729"/>
    </source>
</evidence>
<dbReference type="GO" id="GO:0031640">
    <property type="term" value="P:killing of cells of another organism"/>
    <property type="evidence" value="ECO:0007669"/>
    <property type="project" value="UniProtKB-UniRule"/>
</dbReference>
<protein>
    <recommendedName>
        <fullName evidence="9">Defensin-like protein</fullName>
    </recommendedName>
</protein>
<keyword evidence="4 9" id="KW-0929">Antimicrobial</keyword>
<dbReference type="PANTHER" id="PTHR36788">
    <property type="entry name" value="DEFENSIN-LIKE PROTEIN 183"/>
    <property type="match status" value="1"/>
</dbReference>
<dbReference type="AlphaFoldDB" id="A0A396JE37"/>
<dbReference type="GO" id="GO:0005576">
    <property type="term" value="C:extracellular region"/>
    <property type="evidence" value="ECO:0007669"/>
    <property type="project" value="UniProtKB-SubCell"/>
</dbReference>
<name>A0A396JE37_MEDTR</name>
<accession>A0A396JE37</accession>
<keyword evidence="3 9" id="KW-0964">Secreted</keyword>
<keyword evidence="8" id="KW-1015">Disulfide bond</keyword>
<gene>
    <name evidence="10" type="ORF">MtrunA17_Chr2g0298361</name>
</gene>